<gene>
    <name evidence="8" type="primary">petC1</name>
    <name evidence="8" type="ORF">Mal52_13110</name>
</gene>
<evidence type="ECO:0000259" key="7">
    <source>
        <dbReference type="PROSITE" id="PS51296"/>
    </source>
</evidence>
<dbReference type="AlphaFoldDB" id="A0A517ZK17"/>
<sequence length="218" mass="23842">MTDDSKSTYPLDMPEPNDPPQPVTETPLPVSESPQPVAAEPRRNFLSKALAVVIGGIVTLVPFAAGLAVFTDPLRTRKKGSGNGDDDGFIKVATFDELPVGDPPQRFQVIDDRVDAWNMFPNESVGTVYLSRATEDEVLALNVTCPHVGCPVDYDTARHVFQCPCHNSSFKPTGEIDNEDSPAARGMDALEIKIKNKNEVWVKYQEFRPGTAEKIAEA</sequence>
<evidence type="ECO:0000313" key="9">
    <source>
        <dbReference type="Proteomes" id="UP000319383"/>
    </source>
</evidence>
<name>A0A517ZK17_9PLAN</name>
<dbReference type="CDD" id="cd03467">
    <property type="entry name" value="Rieske"/>
    <property type="match status" value="1"/>
</dbReference>
<keyword evidence="9" id="KW-1185">Reference proteome</keyword>
<dbReference type="PROSITE" id="PS51296">
    <property type="entry name" value="RIESKE"/>
    <property type="match status" value="1"/>
</dbReference>
<dbReference type="GO" id="GO:0051537">
    <property type="term" value="F:2 iron, 2 sulfur cluster binding"/>
    <property type="evidence" value="ECO:0007669"/>
    <property type="project" value="UniProtKB-KW"/>
</dbReference>
<keyword evidence="6" id="KW-0812">Transmembrane</keyword>
<reference evidence="8 9" key="1">
    <citation type="submission" date="2019-02" db="EMBL/GenBank/DDBJ databases">
        <title>Deep-cultivation of Planctomycetes and their phenomic and genomic characterization uncovers novel biology.</title>
        <authorList>
            <person name="Wiegand S."/>
            <person name="Jogler M."/>
            <person name="Boedeker C."/>
            <person name="Pinto D."/>
            <person name="Vollmers J."/>
            <person name="Rivas-Marin E."/>
            <person name="Kohn T."/>
            <person name="Peeters S.H."/>
            <person name="Heuer A."/>
            <person name="Rast P."/>
            <person name="Oberbeckmann S."/>
            <person name="Bunk B."/>
            <person name="Jeske O."/>
            <person name="Meyerdierks A."/>
            <person name="Storesund J.E."/>
            <person name="Kallscheuer N."/>
            <person name="Luecker S."/>
            <person name="Lage O.M."/>
            <person name="Pohl T."/>
            <person name="Merkel B.J."/>
            <person name="Hornburger P."/>
            <person name="Mueller R.-W."/>
            <person name="Bruemmer F."/>
            <person name="Labrenz M."/>
            <person name="Spormann A.M."/>
            <person name="Op den Camp H."/>
            <person name="Overmann J."/>
            <person name="Amann R."/>
            <person name="Jetten M.S.M."/>
            <person name="Mascher T."/>
            <person name="Medema M.H."/>
            <person name="Devos D.P."/>
            <person name="Kaster A.-K."/>
            <person name="Ovreas L."/>
            <person name="Rohde M."/>
            <person name="Galperin M.Y."/>
            <person name="Jogler C."/>
        </authorList>
    </citation>
    <scope>NUCLEOTIDE SEQUENCE [LARGE SCALE GENOMIC DNA]</scope>
    <source>
        <strain evidence="8 9">Mal52</strain>
    </source>
</reference>
<dbReference type="SUPFAM" id="SSF50022">
    <property type="entry name" value="ISP domain"/>
    <property type="match status" value="1"/>
</dbReference>
<feature type="region of interest" description="Disordered" evidence="5">
    <location>
        <begin position="1"/>
        <end position="36"/>
    </location>
</feature>
<dbReference type="InterPro" id="IPR036922">
    <property type="entry name" value="Rieske_2Fe-2S_sf"/>
</dbReference>
<dbReference type="Pfam" id="PF00355">
    <property type="entry name" value="Rieske"/>
    <property type="match status" value="1"/>
</dbReference>
<accession>A0A517ZK17</accession>
<organism evidence="8 9">
    <name type="scientific">Symmachiella dynata</name>
    <dbReference type="NCBI Taxonomy" id="2527995"/>
    <lineage>
        <taxon>Bacteria</taxon>
        <taxon>Pseudomonadati</taxon>
        <taxon>Planctomycetota</taxon>
        <taxon>Planctomycetia</taxon>
        <taxon>Planctomycetales</taxon>
        <taxon>Planctomycetaceae</taxon>
        <taxon>Symmachiella</taxon>
    </lineage>
</organism>
<dbReference type="EMBL" id="CP036276">
    <property type="protein sequence ID" value="QDU42842.1"/>
    <property type="molecule type" value="Genomic_DNA"/>
</dbReference>
<dbReference type="Proteomes" id="UP000319383">
    <property type="component" value="Chromosome"/>
</dbReference>
<evidence type="ECO:0000256" key="5">
    <source>
        <dbReference type="SAM" id="MobiDB-lite"/>
    </source>
</evidence>
<protein>
    <submittedName>
        <fullName evidence="8">Cytochrome b6-f complex iron-sulfur subunit 1</fullName>
    </submittedName>
</protein>
<evidence type="ECO:0000256" key="2">
    <source>
        <dbReference type="ARBA" id="ARBA00022723"/>
    </source>
</evidence>
<keyword evidence="6" id="KW-1133">Transmembrane helix</keyword>
<dbReference type="RefSeq" id="WP_145374845.1">
    <property type="nucleotide sequence ID" value="NZ_CP036276.1"/>
</dbReference>
<evidence type="ECO:0000313" key="8">
    <source>
        <dbReference type="EMBL" id="QDU42842.1"/>
    </source>
</evidence>
<evidence type="ECO:0000256" key="3">
    <source>
        <dbReference type="ARBA" id="ARBA00023004"/>
    </source>
</evidence>
<evidence type="ECO:0000256" key="1">
    <source>
        <dbReference type="ARBA" id="ARBA00022714"/>
    </source>
</evidence>
<proteinExistence type="predicted"/>
<evidence type="ECO:0000256" key="4">
    <source>
        <dbReference type="ARBA" id="ARBA00023014"/>
    </source>
</evidence>
<keyword evidence="4" id="KW-0411">Iron-sulfur</keyword>
<dbReference type="KEGG" id="sdyn:Mal52_13110"/>
<keyword evidence="3" id="KW-0408">Iron</keyword>
<keyword evidence="2" id="KW-0479">Metal-binding</keyword>
<keyword evidence="6" id="KW-0472">Membrane</keyword>
<dbReference type="GO" id="GO:0046872">
    <property type="term" value="F:metal ion binding"/>
    <property type="evidence" value="ECO:0007669"/>
    <property type="project" value="UniProtKB-KW"/>
</dbReference>
<evidence type="ECO:0000256" key="6">
    <source>
        <dbReference type="SAM" id="Phobius"/>
    </source>
</evidence>
<keyword evidence="1" id="KW-0001">2Fe-2S</keyword>
<feature type="transmembrane region" description="Helical" evidence="6">
    <location>
        <begin position="49"/>
        <end position="70"/>
    </location>
</feature>
<dbReference type="InterPro" id="IPR017941">
    <property type="entry name" value="Rieske_2Fe-2S"/>
</dbReference>
<dbReference type="Gene3D" id="2.102.10.10">
    <property type="entry name" value="Rieske [2Fe-2S] iron-sulphur domain"/>
    <property type="match status" value="1"/>
</dbReference>
<feature type="domain" description="Rieske" evidence="7">
    <location>
        <begin position="128"/>
        <end position="196"/>
    </location>
</feature>